<reference evidence="1" key="1">
    <citation type="submission" date="2016-04" db="EMBL/GenBank/DDBJ databases">
        <authorList>
            <person name="Calderon-Fernandez G.M.Sr."/>
        </authorList>
    </citation>
    <scope>NUCLEOTIDE SEQUENCE</scope>
    <source>
        <strain evidence="1">Int1</strain>
        <tissue evidence="1">Integument</tissue>
    </source>
</reference>
<reference evidence="1" key="2">
    <citation type="journal article" date="2017" name="J. Med. Entomol.">
        <title>Transcriptome Analysis of the Triatoma infestans (Hemiptera: Reduviidae) Integument.</title>
        <authorList>
            <person name="Calderon-Fernandez G.M."/>
            <person name="Moriconi D.E."/>
            <person name="Dulbecco A.B."/>
            <person name="Juarez M.P."/>
        </authorList>
    </citation>
    <scope>NUCLEOTIDE SEQUENCE</scope>
    <source>
        <strain evidence="1">Int1</strain>
        <tissue evidence="1">Integument</tissue>
    </source>
</reference>
<evidence type="ECO:0000313" key="1">
    <source>
        <dbReference type="EMBL" id="JAS01865.1"/>
    </source>
</evidence>
<proteinExistence type="predicted"/>
<keyword evidence="1" id="KW-0378">Hydrolase</keyword>
<sequence>GYCLVNSRLQNIIGCCQQQTANEGGENTRRIPN</sequence>
<feature type="non-terminal residue" evidence="1">
    <location>
        <position position="1"/>
    </location>
</feature>
<name>A0A171AB15_TRIIF</name>
<organism evidence="1">
    <name type="scientific">Triatoma infestans</name>
    <name type="common">Assassin bug</name>
    <dbReference type="NCBI Taxonomy" id="30076"/>
    <lineage>
        <taxon>Eukaryota</taxon>
        <taxon>Metazoa</taxon>
        <taxon>Ecdysozoa</taxon>
        <taxon>Arthropoda</taxon>
        <taxon>Hexapoda</taxon>
        <taxon>Insecta</taxon>
        <taxon>Pterygota</taxon>
        <taxon>Neoptera</taxon>
        <taxon>Paraneoptera</taxon>
        <taxon>Hemiptera</taxon>
        <taxon>Heteroptera</taxon>
        <taxon>Panheteroptera</taxon>
        <taxon>Cimicomorpha</taxon>
        <taxon>Reduviidae</taxon>
        <taxon>Triatominae</taxon>
        <taxon>Triatoma</taxon>
    </lineage>
</organism>
<keyword evidence="1" id="KW-0540">Nuclease</keyword>
<protein>
    <submittedName>
        <fullName evidence="1">Endonuclease-reverse transcriptase</fullName>
    </submittedName>
</protein>
<keyword evidence="1" id="KW-0255">Endonuclease</keyword>
<keyword evidence="1" id="KW-0548">Nucleotidyltransferase</keyword>
<keyword evidence="1" id="KW-0808">Transferase</keyword>
<dbReference type="GO" id="GO:0003964">
    <property type="term" value="F:RNA-directed DNA polymerase activity"/>
    <property type="evidence" value="ECO:0007669"/>
    <property type="project" value="UniProtKB-KW"/>
</dbReference>
<dbReference type="GO" id="GO:0004519">
    <property type="term" value="F:endonuclease activity"/>
    <property type="evidence" value="ECO:0007669"/>
    <property type="project" value="UniProtKB-KW"/>
</dbReference>
<keyword evidence="1" id="KW-0695">RNA-directed DNA polymerase</keyword>
<dbReference type="AlphaFoldDB" id="A0A171AB15"/>
<dbReference type="EMBL" id="GEMB01001289">
    <property type="protein sequence ID" value="JAS01865.1"/>
    <property type="molecule type" value="Transcribed_RNA"/>
</dbReference>
<accession>A0A171AB15</accession>